<organism evidence="11 12">
    <name type="scientific">Treponema ruminis</name>
    <dbReference type="NCBI Taxonomy" id="744515"/>
    <lineage>
        <taxon>Bacteria</taxon>
        <taxon>Pseudomonadati</taxon>
        <taxon>Spirochaetota</taxon>
        <taxon>Spirochaetia</taxon>
        <taxon>Spirochaetales</taxon>
        <taxon>Treponemataceae</taxon>
        <taxon>Treponema</taxon>
    </lineage>
</organism>
<keyword evidence="12" id="KW-1185">Reference proteome</keyword>
<comment type="similarity">
    <text evidence="1">Belongs to the N(4)/N(6)-methyltransferase family.</text>
</comment>
<evidence type="ECO:0000256" key="3">
    <source>
        <dbReference type="ARBA" id="ARBA00011900"/>
    </source>
</evidence>
<name>A0A7W8G9B7_9SPIR</name>
<evidence type="ECO:0000256" key="1">
    <source>
        <dbReference type="ARBA" id="ARBA00006594"/>
    </source>
</evidence>
<dbReference type="PROSITE" id="PS50222">
    <property type="entry name" value="EF_HAND_2"/>
    <property type="match status" value="1"/>
</dbReference>
<dbReference type="EMBL" id="JACHFQ010000004">
    <property type="protein sequence ID" value="MBB5226124.1"/>
    <property type="molecule type" value="Genomic_DNA"/>
</dbReference>
<evidence type="ECO:0000256" key="8">
    <source>
        <dbReference type="ARBA" id="ARBA00023125"/>
    </source>
</evidence>
<dbReference type="GO" id="GO:0009007">
    <property type="term" value="F:site-specific DNA-methyltransferase (adenine-specific) activity"/>
    <property type="evidence" value="ECO:0007669"/>
    <property type="project" value="UniProtKB-EC"/>
</dbReference>
<dbReference type="PRINTS" id="PR00507">
    <property type="entry name" value="N12N6MTFRASE"/>
</dbReference>
<keyword evidence="5" id="KW-0808">Transferase</keyword>
<proteinExistence type="inferred from homology"/>
<evidence type="ECO:0000256" key="2">
    <source>
        <dbReference type="ARBA" id="ARBA00010923"/>
    </source>
</evidence>
<dbReference type="Gene3D" id="3.40.50.150">
    <property type="entry name" value="Vaccinia Virus protein VP39"/>
    <property type="match status" value="1"/>
</dbReference>
<dbReference type="SUPFAM" id="SSF116734">
    <property type="entry name" value="DNA methylase specificity domain"/>
    <property type="match status" value="1"/>
</dbReference>
<evidence type="ECO:0000256" key="9">
    <source>
        <dbReference type="ARBA" id="ARBA00047942"/>
    </source>
</evidence>
<dbReference type="Pfam" id="PF01420">
    <property type="entry name" value="Methylase_S"/>
    <property type="match status" value="2"/>
</dbReference>
<dbReference type="Pfam" id="PF02384">
    <property type="entry name" value="N6_Mtase"/>
    <property type="match status" value="1"/>
</dbReference>
<dbReference type="InterPro" id="IPR003356">
    <property type="entry name" value="DNA_methylase_A-5"/>
</dbReference>
<dbReference type="GO" id="GO:0003677">
    <property type="term" value="F:DNA binding"/>
    <property type="evidence" value="ECO:0007669"/>
    <property type="project" value="UniProtKB-KW"/>
</dbReference>
<keyword evidence="8" id="KW-0238">DNA-binding</keyword>
<dbReference type="GO" id="GO:0008170">
    <property type="term" value="F:N-methyltransferase activity"/>
    <property type="evidence" value="ECO:0007669"/>
    <property type="project" value="InterPro"/>
</dbReference>
<feature type="domain" description="EF-hand" evidence="10">
    <location>
        <begin position="28"/>
        <end position="63"/>
    </location>
</feature>
<dbReference type="InterPro" id="IPR051537">
    <property type="entry name" value="DNA_Adenine_Mtase"/>
</dbReference>
<comment type="catalytic activity">
    <reaction evidence="9">
        <text>a 2'-deoxyadenosine in DNA + S-adenosyl-L-methionine = an N(6)-methyl-2'-deoxyadenosine in DNA + S-adenosyl-L-homocysteine + H(+)</text>
        <dbReference type="Rhea" id="RHEA:15197"/>
        <dbReference type="Rhea" id="RHEA-COMP:12418"/>
        <dbReference type="Rhea" id="RHEA-COMP:12419"/>
        <dbReference type="ChEBI" id="CHEBI:15378"/>
        <dbReference type="ChEBI" id="CHEBI:57856"/>
        <dbReference type="ChEBI" id="CHEBI:59789"/>
        <dbReference type="ChEBI" id="CHEBI:90615"/>
        <dbReference type="ChEBI" id="CHEBI:90616"/>
        <dbReference type="EC" id="2.1.1.72"/>
    </reaction>
</comment>
<evidence type="ECO:0000256" key="7">
    <source>
        <dbReference type="ARBA" id="ARBA00022747"/>
    </source>
</evidence>
<dbReference type="InterPro" id="IPR002048">
    <property type="entry name" value="EF_hand_dom"/>
</dbReference>
<dbReference type="Proteomes" id="UP000518887">
    <property type="component" value="Unassembled WGS sequence"/>
</dbReference>
<dbReference type="SUPFAM" id="SSF53335">
    <property type="entry name" value="S-adenosyl-L-methionine-dependent methyltransferases"/>
    <property type="match status" value="1"/>
</dbReference>
<dbReference type="PANTHER" id="PTHR42933:SF1">
    <property type="entry name" value="SITE-SPECIFIC DNA-METHYLTRANSFERASE (ADENINE-SPECIFIC)"/>
    <property type="match status" value="1"/>
</dbReference>
<reference evidence="11 12" key="1">
    <citation type="submission" date="2020-08" db="EMBL/GenBank/DDBJ databases">
        <title>Genomic Encyclopedia of Type Strains, Phase IV (KMG-IV): sequencing the most valuable type-strain genomes for metagenomic binning, comparative biology and taxonomic classification.</title>
        <authorList>
            <person name="Goeker M."/>
        </authorList>
    </citation>
    <scope>NUCLEOTIDE SEQUENCE [LARGE SCALE GENOMIC DNA]</scope>
    <source>
        <strain evidence="11 12">DSM 103462</strain>
    </source>
</reference>
<dbReference type="InterPro" id="IPR044946">
    <property type="entry name" value="Restrct_endonuc_typeI_TRD_sf"/>
</dbReference>
<comment type="similarity">
    <text evidence="2">Belongs to the type-I restriction system S methylase family.</text>
</comment>
<keyword evidence="7" id="KW-0680">Restriction system</keyword>
<comment type="caution">
    <text evidence="11">The sequence shown here is derived from an EMBL/GenBank/DDBJ whole genome shotgun (WGS) entry which is preliminary data.</text>
</comment>
<keyword evidence="6" id="KW-0949">S-adenosyl-L-methionine</keyword>
<dbReference type="AlphaFoldDB" id="A0A7W8G9B7"/>
<dbReference type="GO" id="GO:0032259">
    <property type="term" value="P:methylation"/>
    <property type="evidence" value="ECO:0007669"/>
    <property type="project" value="UniProtKB-KW"/>
</dbReference>
<dbReference type="GO" id="GO:0005509">
    <property type="term" value="F:calcium ion binding"/>
    <property type="evidence" value="ECO:0007669"/>
    <property type="project" value="InterPro"/>
</dbReference>
<sequence length="1021" mass="116681">MAKKEVQTDLWVHDLLKEAGIELDAQGSSIKEIDEALKTASKRGTGKVGFPEYVGVVKDFILVIEDKAKLENHVKYDSNKLISLETKDVTDFAVNGALFYAKHLIQNTTYKKVYAFGISGNAKNHRMTPLFIDDRENLFDKLEDVESFISFNEKNIDEYYLRDVLNESSDKEKELEEILADAKILHEHLRNYGNMKDEEKPLVVSGILLALRERDNGNFSIDSLNADNFVTDGQKIYNAIESSFKRTDLSPVTKIDKILSQFAIIKDSTKLNEKNATLGETPLKFFAKFLDEKLYKSIKFTRSAEDYLGRFYGEFMRYSGGSGQTLGIVLTPRHITELFCDLLDLKTTDRIFDPCCGTGGFLVAALHAMLSKSESDAEKQHIRKNQLFGIEIRPDMFTVATTNMILRGDGKSNLHCDDFLIKNPKQLQTDFRATVGMLNPPYSQGTKKDPSLYEIAFTEHLLDSLLPNSRCAVIVPQSSMTGKSKEEQQIKESILKKHTLEGTIMLQKDTFYGIGVIPCIAVFTAGVPHDKEKVCKFVNFEDDGFKVAPHIGLLETESAKDKKQHLLDVWFDRIDAPTKFCVKTTITAEDEWLHSFYYFNDEIPTDKDFEKTVGDYLTFEFSMIMQGRKYLFEQNADSDVKKNFKCELNSREWREFFISGEDGVFKIEATSSGIDKNKLNSEIGEVPYITRSDISNGLNLFVSDNQKEGFEKDSGNCITIGLDTQTVFYQPHEFYTGQNIQVLNYENCKKENALFVTKLIQLQMGKFNWGGNGATLGRLSRTKVLLPITSNGEIDYDFMEEYIKEVEEQKLEEYREFATKRLNECKTNSQSVEQLEEKEWKPFEISEIFKKFEQGKSKGLNHLDENNGTLPYLGATNRNNGILTFIKDAKTMKQKGNCIGFIRNGQGSVGYAIYKTEEFISTSDNTFAYADWLNKFTGLFVVSSQDLIRSKYSFGYKRNNERLKKDNILLPVDSEDMPDYAYMESYIKNLMTRKYLEYLAFKKKVEYKLNPNYGALKVATP</sequence>
<protein>
    <recommendedName>
        <fullName evidence="3">site-specific DNA-methyltransferase (adenine-specific)</fullName>
        <ecNumber evidence="3">2.1.1.72</ecNumber>
    </recommendedName>
</protein>
<evidence type="ECO:0000256" key="6">
    <source>
        <dbReference type="ARBA" id="ARBA00022691"/>
    </source>
</evidence>
<evidence type="ECO:0000313" key="11">
    <source>
        <dbReference type="EMBL" id="MBB5226124.1"/>
    </source>
</evidence>
<dbReference type="Gene3D" id="3.90.220.20">
    <property type="entry name" value="DNA methylase specificity domains"/>
    <property type="match status" value="2"/>
</dbReference>
<dbReference type="InterPro" id="IPR000055">
    <property type="entry name" value="Restrct_endonuc_typeI_TRD"/>
</dbReference>
<dbReference type="RefSeq" id="WP_184659093.1">
    <property type="nucleotide sequence ID" value="NZ_CP031518.1"/>
</dbReference>
<evidence type="ECO:0000259" key="10">
    <source>
        <dbReference type="PROSITE" id="PS50222"/>
    </source>
</evidence>
<evidence type="ECO:0000256" key="4">
    <source>
        <dbReference type="ARBA" id="ARBA00022603"/>
    </source>
</evidence>
<gene>
    <name evidence="11" type="ORF">HNP76_001492</name>
</gene>
<accession>A0A7W8G9B7</accession>
<keyword evidence="4 11" id="KW-0489">Methyltransferase</keyword>
<dbReference type="GO" id="GO:0009307">
    <property type="term" value="P:DNA restriction-modification system"/>
    <property type="evidence" value="ECO:0007669"/>
    <property type="project" value="UniProtKB-KW"/>
</dbReference>
<evidence type="ECO:0000256" key="5">
    <source>
        <dbReference type="ARBA" id="ARBA00022679"/>
    </source>
</evidence>
<dbReference type="PANTHER" id="PTHR42933">
    <property type="entry name" value="SLR6095 PROTEIN"/>
    <property type="match status" value="1"/>
</dbReference>
<dbReference type="EC" id="2.1.1.72" evidence="3"/>
<evidence type="ECO:0000313" key="12">
    <source>
        <dbReference type="Proteomes" id="UP000518887"/>
    </source>
</evidence>
<dbReference type="InterPro" id="IPR029063">
    <property type="entry name" value="SAM-dependent_MTases_sf"/>
</dbReference>